<keyword evidence="2" id="KW-0067">ATP-binding</keyword>
<dbReference type="Proteomes" id="UP001163046">
    <property type="component" value="Unassembled WGS sequence"/>
</dbReference>
<dbReference type="EMBL" id="MU825876">
    <property type="protein sequence ID" value="KAJ7386580.1"/>
    <property type="molecule type" value="Genomic_DNA"/>
</dbReference>
<evidence type="ECO:0000313" key="3">
    <source>
        <dbReference type="Proteomes" id="UP001163046"/>
    </source>
</evidence>
<dbReference type="EC" id="3.6.4.13" evidence="2"/>
<proteinExistence type="predicted"/>
<feature type="domain" description="Exosome RNA helicase MTR4-like beta-barrel" evidence="1">
    <location>
        <begin position="1"/>
        <end position="49"/>
    </location>
</feature>
<keyword evidence="2" id="KW-0347">Helicase</keyword>
<keyword evidence="2" id="KW-0378">Hydrolase</keyword>
<dbReference type="OrthoDB" id="64767at2759"/>
<comment type="caution">
    <text evidence="2">The sequence shown here is derived from an EMBL/GenBank/DDBJ whole genome shotgun (WGS) entry which is preliminary data.</text>
</comment>
<organism evidence="2 3">
    <name type="scientific">Desmophyllum pertusum</name>
    <dbReference type="NCBI Taxonomy" id="174260"/>
    <lineage>
        <taxon>Eukaryota</taxon>
        <taxon>Metazoa</taxon>
        <taxon>Cnidaria</taxon>
        <taxon>Anthozoa</taxon>
        <taxon>Hexacorallia</taxon>
        <taxon>Scleractinia</taxon>
        <taxon>Caryophylliina</taxon>
        <taxon>Caryophylliidae</taxon>
        <taxon>Desmophyllum</taxon>
    </lineage>
</organism>
<keyword evidence="3" id="KW-1185">Reference proteome</keyword>
<name>A0A9X0D4H8_9CNID</name>
<dbReference type="Pfam" id="PF13234">
    <property type="entry name" value="MTR4_beta-barrel"/>
    <property type="match status" value="1"/>
</dbReference>
<dbReference type="Gene3D" id="2.40.30.300">
    <property type="match status" value="1"/>
</dbReference>
<gene>
    <name evidence="2" type="primary">SKIV2L2_2</name>
    <name evidence="2" type="ORF">OS493_008727</name>
</gene>
<dbReference type="GO" id="GO:0016787">
    <property type="term" value="F:hydrolase activity"/>
    <property type="evidence" value="ECO:0007669"/>
    <property type="project" value="UniProtKB-KW"/>
</dbReference>
<evidence type="ECO:0000313" key="2">
    <source>
        <dbReference type="EMBL" id="KAJ7386580.1"/>
    </source>
</evidence>
<dbReference type="GO" id="GO:0003724">
    <property type="term" value="F:RNA helicase activity"/>
    <property type="evidence" value="ECO:0007669"/>
    <property type="project" value="UniProtKB-EC"/>
</dbReference>
<dbReference type="InterPro" id="IPR025696">
    <property type="entry name" value="Beta-barrel_MTR4"/>
</dbReference>
<accession>A0A9X0D4H8</accession>
<evidence type="ECO:0000259" key="1">
    <source>
        <dbReference type="Pfam" id="PF13234"/>
    </source>
</evidence>
<protein>
    <submittedName>
        <fullName evidence="2">Exosome RNA helicase MTR4</fullName>
        <ecNumber evidence="2">3.6.4.13</ecNumber>
    </submittedName>
</protein>
<dbReference type="AlphaFoldDB" id="A0A9X0D4H8"/>
<keyword evidence="2" id="KW-0547">Nucleotide-binding</keyword>
<reference evidence="2" key="1">
    <citation type="submission" date="2023-01" db="EMBL/GenBank/DDBJ databases">
        <title>Genome assembly of the deep-sea coral Lophelia pertusa.</title>
        <authorList>
            <person name="Herrera S."/>
            <person name="Cordes E."/>
        </authorList>
    </citation>
    <scope>NUCLEOTIDE SEQUENCE</scope>
    <source>
        <strain evidence="2">USNM1676648</strain>
        <tissue evidence="2">Polyp</tissue>
    </source>
</reference>
<sequence>MQVVPILLHLVKAISSVRLYIPKDLRSLDSRQSVGKSIKEVKHRFPDGLLC</sequence>